<comment type="catalytic activity">
    <reaction evidence="7 8">
        <text>guanosine(966) in 16S rRNA + S-adenosyl-L-methionine = N(2)-methylguanosine(966) in 16S rRNA + S-adenosyl-L-homocysteine + H(+)</text>
        <dbReference type="Rhea" id="RHEA:23548"/>
        <dbReference type="Rhea" id="RHEA-COMP:10211"/>
        <dbReference type="Rhea" id="RHEA-COMP:10212"/>
        <dbReference type="ChEBI" id="CHEBI:15378"/>
        <dbReference type="ChEBI" id="CHEBI:57856"/>
        <dbReference type="ChEBI" id="CHEBI:59789"/>
        <dbReference type="ChEBI" id="CHEBI:74269"/>
        <dbReference type="ChEBI" id="CHEBI:74481"/>
        <dbReference type="EC" id="2.1.1.171"/>
    </reaction>
</comment>
<evidence type="ECO:0000313" key="10">
    <source>
        <dbReference type="Proteomes" id="UP000317544"/>
    </source>
</evidence>
<keyword evidence="8" id="KW-0698">rRNA processing</keyword>
<dbReference type="InterPro" id="IPR004398">
    <property type="entry name" value="RNA_MeTrfase_RsmD"/>
</dbReference>
<gene>
    <name evidence="9" type="primary">yhhF</name>
    <name evidence="9" type="ORF">BUCNMO_021</name>
</gene>
<evidence type="ECO:0000313" key="9">
    <source>
        <dbReference type="EMBL" id="BBI01040.1"/>
    </source>
</evidence>
<evidence type="ECO:0000256" key="7">
    <source>
        <dbReference type="ARBA" id="ARBA00048326"/>
    </source>
</evidence>
<reference evidence="9 10" key="1">
    <citation type="journal article" date="2019" name="Proc. Natl. Acad. Sci. U.S.A.">
        <title>Exaggeration and cooption of innate immunity for social defense.</title>
        <authorList>
            <person name="Kutsukake M."/>
            <person name="Moriyama M."/>
            <person name="Shigenobu S."/>
            <person name="Meng X.-Y."/>
            <person name="Nikoh N."/>
            <person name="Noda C."/>
            <person name="Kobayashi S."/>
            <person name="Fukatsu T."/>
        </authorList>
    </citation>
    <scope>NUCLEOTIDE SEQUENCE [LARGE SCALE GENOMIC DNA]</scope>
    <source>
        <strain evidence="9 10">Nmo</strain>
    </source>
</reference>
<keyword evidence="6 8" id="KW-0808">Transferase</keyword>
<dbReference type="RefSeq" id="WP_158344480.1">
    <property type="nucleotide sequence ID" value="NZ_AP019379.1"/>
</dbReference>
<evidence type="ECO:0000256" key="6">
    <source>
        <dbReference type="ARBA" id="ARBA00022679"/>
    </source>
</evidence>
<dbReference type="EC" id="2.1.1.171" evidence="3 8"/>
<dbReference type="InterPro" id="IPR029063">
    <property type="entry name" value="SAM-dependent_MTases_sf"/>
</dbReference>
<dbReference type="PIRSF" id="PIRSF004553">
    <property type="entry name" value="CHP00095"/>
    <property type="match status" value="1"/>
</dbReference>
<dbReference type="Pfam" id="PF03602">
    <property type="entry name" value="Cons_hypoth95"/>
    <property type="match status" value="1"/>
</dbReference>
<dbReference type="AlphaFoldDB" id="A0A455T9N6"/>
<evidence type="ECO:0000256" key="3">
    <source>
        <dbReference type="ARBA" id="ARBA00012141"/>
    </source>
</evidence>
<evidence type="ECO:0000256" key="8">
    <source>
        <dbReference type="PIRNR" id="PIRNR004553"/>
    </source>
</evidence>
<dbReference type="CDD" id="cd02440">
    <property type="entry name" value="AdoMet_MTases"/>
    <property type="match status" value="1"/>
</dbReference>
<dbReference type="Proteomes" id="UP000317544">
    <property type="component" value="Chromosome"/>
</dbReference>
<comment type="function">
    <text evidence="1 8">Specifically methylates the guanine in position 966 of 16S rRNA in the assembled 30S particle.</text>
</comment>
<evidence type="ECO:0000256" key="1">
    <source>
        <dbReference type="ARBA" id="ARBA00002649"/>
    </source>
</evidence>
<dbReference type="PANTHER" id="PTHR43542:SF1">
    <property type="entry name" value="METHYLTRANSFERASE"/>
    <property type="match status" value="1"/>
</dbReference>
<dbReference type="Gene3D" id="3.40.50.150">
    <property type="entry name" value="Vaccinia Virus protein VP39"/>
    <property type="match status" value="1"/>
</dbReference>
<dbReference type="NCBIfam" id="TIGR00095">
    <property type="entry name" value="16S rRNA (guanine(966)-N(2))-methyltransferase RsmD"/>
    <property type="match status" value="1"/>
</dbReference>
<keyword evidence="5 8" id="KW-0489">Methyltransferase</keyword>
<evidence type="ECO:0000256" key="2">
    <source>
        <dbReference type="ARBA" id="ARBA00005269"/>
    </source>
</evidence>
<protein>
    <recommendedName>
        <fullName evidence="4 8">Ribosomal RNA small subunit methyltransferase D</fullName>
        <ecNumber evidence="3 8">2.1.1.171</ecNumber>
    </recommendedName>
</protein>
<proteinExistence type="inferred from homology"/>
<sequence length="196" mass="22903">MKNKIFKNNKIKIIAGILKSQVIKIQQNCLLKPTKNIVKETLFNWISNNIKNSKCLDCFAGSGSLGIEAISRSARFVTFIESNVNIVKKLIANLIRLNIYYKAKVIQTNILEWIQKKGHPYDIIFIDPPFNQKIVNIIINYLDKNNWTHNYSLIYIEQLKNKKKLRAPLNWFVYKQKTSGNVLYYLILKDVNKNLK</sequence>
<dbReference type="GO" id="GO:0052913">
    <property type="term" value="F:16S rRNA (guanine(966)-N(2))-methyltransferase activity"/>
    <property type="evidence" value="ECO:0007669"/>
    <property type="project" value="UniProtKB-EC"/>
</dbReference>
<evidence type="ECO:0000256" key="5">
    <source>
        <dbReference type="ARBA" id="ARBA00022603"/>
    </source>
</evidence>
<dbReference type="EMBL" id="AP019379">
    <property type="protein sequence ID" value="BBI01040.1"/>
    <property type="molecule type" value="Genomic_DNA"/>
</dbReference>
<dbReference type="PANTHER" id="PTHR43542">
    <property type="entry name" value="METHYLTRANSFERASE"/>
    <property type="match status" value="1"/>
</dbReference>
<organism evidence="9 10">
    <name type="scientific">Buchnera aphidicola</name>
    <name type="common">Nipponaphis monzeni</name>
    <dbReference type="NCBI Taxonomy" id="2495405"/>
    <lineage>
        <taxon>Bacteria</taxon>
        <taxon>Pseudomonadati</taxon>
        <taxon>Pseudomonadota</taxon>
        <taxon>Gammaproteobacteria</taxon>
        <taxon>Enterobacterales</taxon>
        <taxon>Erwiniaceae</taxon>
        <taxon>Buchnera</taxon>
    </lineage>
</organism>
<keyword evidence="8" id="KW-0949">S-adenosyl-L-methionine</keyword>
<dbReference type="InterPro" id="IPR002052">
    <property type="entry name" value="DNA_methylase_N6_adenine_CS"/>
</dbReference>
<dbReference type="GO" id="GO:0003676">
    <property type="term" value="F:nucleic acid binding"/>
    <property type="evidence" value="ECO:0007669"/>
    <property type="project" value="InterPro"/>
</dbReference>
<comment type="similarity">
    <text evidence="2 8">Belongs to the methyltransferase superfamily. RsmD family.</text>
</comment>
<dbReference type="SUPFAM" id="SSF53335">
    <property type="entry name" value="S-adenosyl-L-methionine-dependent methyltransferases"/>
    <property type="match status" value="1"/>
</dbReference>
<accession>A0A455T9N6</accession>
<dbReference type="OrthoDB" id="9803017at2"/>
<name>A0A455T9N6_9GAMM</name>
<evidence type="ECO:0000256" key="4">
    <source>
        <dbReference type="ARBA" id="ARBA00013682"/>
    </source>
</evidence>
<dbReference type="PROSITE" id="PS00092">
    <property type="entry name" value="N6_MTASE"/>
    <property type="match status" value="1"/>
</dbReference>
<keyword evidence="10" id="KW-1185">Reference proteome</keyword>